<protein>
    <submittedName>
        <fullName evidence="1">Uncharacterized protein</fullName>
    </submittedName>
</protein>
<keyword evidence="2" id="KW-1185">Reference proteome</keyword>
<organism evidence="1 2">
    <name type="scientific">Austropuccinia psidii MF-1</name>
    <dbReference type="NCBI Taxonomy" id="1389203"/>
    <lineage>
        <taxon>Eukaryota</taxon>
        <taxon>Fungi</taxon>
        <taxon>Dikarya</taxon>
        <taxon>Basidiomycota</taxon>
        <taxon>Pucciniomycotina</taxon>
        <taxon>Pucciniomycetes</taxon>
        <taxon>Pucciniales</taxon>
        <taxon>Sphaerophragmiaceae</taxon>
        <taxon>Austropuccinia</taxon>
    </lineage>
</organism>
<sequence>MTIAHKAWNIHKDSDGLRRWELSNTPHNPAFVPLEAEQQTPIEVITINVVGTELLEEVRESFKWDNNCHILTSLHDKYCKDTALFNSLDEIWRNSNSKGIFNLF</sequence>
<gene>
    <name evidence="1" type="ORF">O181_022402</name>
</gene>
<dbReference type="Proteomes" id="UP000765509">
    <property type="component" value="Unassembled WGS sequence"/>
</dbReference>
<dbReference type="OrthoDB" id="8067401at2759"/>
<evidence type="ECO:0000313" key="2">
    <source>
        <dbReference type="Proteomes" id="UP000765509"/>
    </source>
</evidence>
<name>A0A9Q3CHF6_9BASI</name>
<proteinExistence type="predicted"/>
<dbReference type="AlphaFoldDB" id="A0A9Q3CHF6"/>
<evidence type="ECO:0000313" key="1">
    <source>
        <dbReference type="EMBL" id="MBW0482687.1"/>
    </source>
</evidence>
<accession>A0A9Q3CHF6</accession>
<reference evidence="1" key="1">
    <citation type="submission" date="2021-03" db="EMBL/GenBank/DDBJ databases">
        <title>Draft genome sequence of rust myrtle Austropuccinia psidii MF-1, a brazilian biotype.</title>
        <authorList>
            <person name="Quecine M.C."/>
            <person name="Pachon D.M.R."/>
            <person name="Bonatelli M.L."/>
            <person name="Correr F.H."/>
            <person name="Franceschini L.M."/>
            <person name="Leite T.F."/>
            <person name="Margarido G.R.A."/>
            <person name="Almeida C.A."/>
            <person name="Ferrarezi J.A."/>
            <person name="Labate C.A."/>
        </authorList>
    </citation>
    <scope>NUCLEOTIDE SEQUENCE</scope>
    <source>
        <strain evidence="1">MF-1</strain>
    </source>
</reference>
<dbReference type="EMBL" id="AVOT02006891">
    <property type="protein sequence ID" value="MBW0482687.1"/>
    <property type="molecule type" value="Genomic_DNA"/>
</dbReference>
<comment type="caution">
    <text evidence="1">The sequence shown here is derived from an EMBL/GenBank/DDBJ whole genome shotgun (WGS) entry which is preliminary data.</text>
</comment>